<dbReference type="Gene3D" id="3.30.70.270">
    <property type="match status" value="1"/>
</dbReference>
<keyword evidence="2" id="KW-1185">Reference proteome</keyword>
<dbReference type="Proteomes" id="UP000675881">
    <property type="component" value="Chromosome 11"/>
</dbReference>
<evidence type="ECO:0000313" key="2">
    <source>
        <dbReference type="Proteomes" id="UP000675881"/>
    </source>
</evidence>
<gene>
    <name evidence="1" type="ORF">LSAA_3296</name>
</gene>
<organism evidence="1 2">
    <name type="scientific">Lepeophtheirus salmonis</name>
    <name type="common">Salmon louse</name>
    <name type="synonym">Caligus salmonis</name>
    <dbReference type="NCBI Taxonomy" id="72036"/>
    <lineage>
        <taxon>Eukaryota</taxon>
        <taxon>Metazoa</taxon>
        <taxon>Ecdysozoa</taxon>
        <taxon>Arthropoda</taxon>
        <taxon>Crustacea</taxon>
        <taxon>Multicrustacea</taxon>
        <taxon>Hexanauplia</taxon>
        <taxon>Copepoda</taxon>
        <taxon>Siphonostomatoida</taxon>
        <taxon>Caligidae</taxon>
        <taxon>Lepeophtheirus</taxon>
    </lineage>
</organism>
<dbReference type="SUPFAM" id="SSF56672">
    <property type="entry name" value="DNA/RNA polymerases"/>
    <property type="match status" value="1"/>
</dbReference>
<sequence>MNTLTINSASNNDTNPTQTSSPQRTETFPAYEIHGDFHAWQTQALIILRFEGVDDKHTVGLVKTIVRSLDETTAFRTQGAIENMLQSLMKNGNPLEKIDSLEEFMGQIDRQFNKIGQGISLSLDNCITQQLQHSDETFINSLLSGIKDRKVAEQGYIKLEATPDLTYNQFLNIATTIENGIRRGDIEYRKKMGVGNRDLIGVMRVEKKKWKLAGIKTTEDTQGGGANRKRSWRFAKDYRDLNSITKSDAYPIAHSIELLTDPQIGKAKYFVSVDMAGAYYPGESTGSGHSVYSLDRRNGKQSKQSYVPRDKTLEYSPHREILPPNPDHQTPNRPTPKKRLNLFLKVAQQKKSLSGTFRINDWSPTFKKGQNGPTLKGPTKCRAPEFVLTNYRRYNFEHCHILFTSSIFTISSRSVQCISKCLGLSTIENVHLKRTLIQIHDIATCFLYLGKYGWDNVYVIGKQWHPLLH</sequence>
<proteinExistence type="predicted"/>
<dbReference type="Gene3D" id="3.10.10.10">
    <property type="entry name" value="HIV Type 1 Reverse Transcriptase, subunit A, domain 1"/>
    <property type="match status" value="1"/>
</dbReference>
<dbReference type="InterPro" id="IPR043502">
    <property type="entry name" value="DNA/RNA_pol_sf"/>
</dbReference>
<dbReference type="EMBL" id="HG994590">
    <property type="protein sequence ID" value="CAF2802992.1"/>
    <property type="molecule type" value="Genomic_DNA"/>
</dbReference>
<dbReference type="AlphaFoldDB" id="A0A7R8H193"/>
<dbReference type="GO" id="GO:0071897">
    <property type="term" value="P:DNA biosynthetic process"/>
    <property type="evidence" value="ECO:0007669"/>
    <property type="project" value="UniProtKB-ARBA"/>
</dbReference>
<name>A0A7R8H193_LEPSM</name>
<evidence type="ECO:0000313" key="1">
    <source>
        <dbReference type="EMBL" id="CAF2802992.1"/>
    </source>
</evidence>
<protein>
    <submittedName>
        <fullName evidence="1">(salmon louse) hypothetical protein</fullName>
    </submittedName>
</protein>
<accession>A0A7R8H193</accession>
<reference evidence="1" key="1">
    <citation type="submission" date="2021-02" db="EMBL/GenBank/DDBJ databases">
        <authorList>
            <person name="Bekaert M."/>
        </authorList>
    </citation>
    <scope>NUCLEOTIDE SEQUENCE</scope>
    <source>
        <strain evidence="1">IoA-00</strain>
    </source>
</reference>
<dbReference type="InterPro" id="IPR043128">
    <property type="entry name" value="Rev_trsase/Diguanyl_cyclase"/>
</dbReference>